<comment type="caution">
    <text evidence="1">The sequence shown here is derived from an EMBL/GenBank/DDBJ whole genome shotgun (WGS) entry which is preliminary data.</text>
</comment>
<sequence length="242" mass="25971">MLLGGGTAHHFRIDPSFGPRTWLGSHSASCSMLQCCVVDTQTDELELQPADLTEVGEGALPGKDGDLTFDVTLEVQLGGFYGADLIAVGKVCVVNGINDRGLIFEWNQDAPAEQKVRKFDRLVAVNGQTSERGKEVLDLARFAEGDTVLTFRRSQVNEVKLSSNGASPAAGLQLKEGPGFLLVTVIDAGAAQEHNATAPVMRQIQPADWIIGVSDLEGAGRTLMDKVINAEKELTLKVAVWR</sequence>
<reference evidence="1 2" key="1">
    <citation type="submission" date="2024-02" db="EMBL/GenBank/DDBJ databases">
        <authorList>
            <person name="Chen Y."/>
            <person name="Shah S."/>
            <person name="Dougan E. K."/>
            <person name="Thang M."/>
            <person name="Chan C."/>
        </authorList>
    </citation>
    <scope>NUCLEOTIDE SEQUENCE [LARGE SCALE GENOMIC DNA]</scope>
</reference>
<protein>
    <recommendedName>
        <fullName evidence="3">PDZ domain-containing protein</fullName>
    </recommendedName>
</protein>
<proteinExistence type="predicted"/>
<gene>
    <name evidence="1" type="ORF">CCMP2556_LOCUS31806</name>
</gene>
<accession>A0ABP0NQI9</accession>
<evidence type="ECO:0000313" key="2">
    <source>
        <dbReference type="Proteomes" id="UP001642484"/>
    </source>
</evidence>
<dbReference type="EMBL" id="CAXAMN010021940">
    <property type="protein sequence ID" value="CAK9064715.1"/>
    <property type="molecule type" value="Genomic_DNA"/>
</dbReference>
<keyword evidence="2" id="KW-1185">Reference proteome</keyword>
<evidence type="ECO:0000313" key="1">
    <source>
        <dbReference type="EMBL" id="CAK9064715.1"/>
    </source>
</evidence>
<dbReference type="Proteomes" id="UP001642484">
    <property type="component" value="Unassembled WGS sequence"/>
</dbReference>
<organism evidence="1 2">
    <name type="scientific">Durusdinium trenchii</name>
    <dbReference type="NCBI Taxonomy" id="1381693"/>
    <lineage>
        <taxon>Eukaryota</taxon>
        <taxon>Sar</taxon>
        <taxon>Alveolata</taxon>
        <taxon>Dinophyceae</taxon>
        <taxon>Suessiales</taxon>
        <taxon>Symbiodiniaceae</taxon>
        <taxon>Durusdinium</taxon>
    </lineage>
</organism>
<evidence type="ECO:0008006" key="3">
    <source>
        <dbReference type="Google" id="ProtNLM"/>
    </source>
</evidence>
<name>A0ABP0NQI9_9DINO</name>